<dbReference type="InterPro" id="IPR035919">
    <property type="entry name" value="EAL_sf"/>
</dbReference>
<feature type="domain" description="EAL" evidence="3">
    <location>
        <begin position="455"/>
        <end position="710"/>
    </location>
</feature>
<dbReference type="InterPro" id="IPR029787">
    <property type="entry name" value="Nucleotide_cyclase"/>
</dbReference>
<dbReference type="Pfam" id="PF00990">
    <property type="entry name" value="GGDEF"/>
    <property type="match status" value="1"/>
</dbReference>
<protein>
    <recommendedName>
        <fullName evidence="7">EAL domain-containing protein</fullName>
    </recommendedName>
</protein>
<feature type="domain" description="GGDEF" evidence="4">
    <location>
        <begin position="313"/>
        <end position="446"/>
    </location>
</feature>
<dbReference type="CDD" id="cd01949">
    <property type="entry name" value="GGDEF"/>
    <property type="match status" value="1"/>
</dbReference>
<dbReference type="CDD" id="cd00130">
    <property type="entry name" value="PAS"/>
    <property type="match status" value="1"/>
</dbReference>
<dbReference type="NCBIfam" id="TIGR00229">
    <property type="entry name" value="sensory_box"/>
    <property type="match status" value="1"/>
</dbReference>
<dbReference type="InterPro" id="IPR052155">
    <property type="entry name" value="Biofilm_reg_signaling"/>
</dbReference>
<dbReference type="Gene3D" id="3.30.450.20">
    <property type="entry name" value="PAS domain"/>
    <property type="match status" value="2"/>
</dbReference>
<evidence type="ECO:0000259" key="1">
    <source>
        <dbReference type="PROSITE" id="PS50112"/>
    </source>
</evidence>
<evidence type="ECO:0008006" key="7">
    <source>
        <dbReference type="Google" id="ProtNLM"/>
    </source>
</evidence>
<dbReference type="SUPFAM" id="SSF55073">
    <property type="entry name" value="Nucleotide cyclase"/>
    <property type="match status" value="1"/>
</dbReference>
<dbReference type="PANTHER" id="PTHR44757:SF2">
    <property type="entry name" value="BIOFILM ARCHITECTURE MAINTENANCE PROTEIN MBAA"/>
    <property type="match status" value="1"/>
</dbReference>
<evidence type="ECO:0000313" key="5">
    <source>
        <dbReference type="EMBL" id="GIO26905.1"/>
    </source>
</evidence>
<accession>A0A920C5M9</accession>
<dbReference type="InterPro" id="IPR043128">
    <property type="entry name" value="Rev_trsase/Diguanyl_cyclase"/>
</dbReference>
<feature type="domain" description="PAC" evidence="2">
    <location>
        <begin position="233"/>
        <end position="285"/>
    </location>
</feature>
<dbReference type="InterPro" id="IPR000014">
    <property type="entry name" value="PAS"/>
</dbReference>
<reference evidence="5" key="1">
    <citation type="submission" date="2021-03" db="EMBL/GenBank/DDBJ databases">
        <title>Antimicrobial resistance genes in bacteria isolated from Japanese honey, and their potential for conferring macrolide and lincosamide resistance in the American foulbrood pathogen Paenibacillus larvae.</title>
        <authorList>
            <person name="Okamoto M."/>
            <person name="Kumagai M."/>
            <person name="Kanamori H."/>
            <person name="Takamatsu D."/>
        </authorList>
    </citation>
    <scope>NUCLEOTIDE SEQUENCE</scope>
    <source>
        <strain evidence="5">J43TS3</strain>
    </source>
</reference>
<dbReference type="PROSITE" id="PS50883">
    <property type="entry name" value="EAL"/>
    <property type="match status" value="1"/>
</dbReference>
<dbReference type="SUPFAM" id="SSF55785">
    <property type="entry name" value="PYP-like sensor domain (PAS domain)"/>
    <property type="match status" value="1"/>
</dbReference>
<sequence>MAKTNSTQSDTLGLLFSNSVHSNISQDAQLASMVLSYYTSLGHNHPDLIMVFSPNGDLRTTNQIPKGIFTEIHKVADFQRILLKKSYAEIETAFQQALIGKCKQCIVQIKWKNLYFETTVYPLSGKENRIVGIVLIAKDVTEHRIHEINLKNENESYRLIFDHLNIAIWVSEYKTGKLVYASQGLSDLYQYPQEDFYRDKLDIRMVIRSVVHPEDKRYVRKNALNILTNGDPINIRYRIKCPDRTVKWVTCKTTPYYDKNGKITHIFGLQTDITDEVKLEEQLTFIANHDLLTELPNHRSLEEKVEHIMESKTPFALLFFNLDRFSVINGALGYQVGDEVLKTIANRLRLILPESSFIARLKSNDFVILIENYQSLENIKCITENLLNDIKQPLSINGYEINITSSLGISLYPQDGTTKQSLMDKAHSALNHAKKRGPNTYLIYSSSEDVAFQRKLAIENSIIEALEREEFELYYQPLVETHTGQILGAEALIRWNHQSWGLISPGEFIPIAEENQLINEISDWVIKKACSQIKDWRDKGLTPIPISVNISPIRLMKKGLTEYVRTQLEANNVPAGYLGVEITEGSLLKSEKVVIDTLYELKSLGVRIAIDDFGTGFASLNYLREYHADTLKIDQVFIQSRDGQVEKDNIIVGSVLQMAKGLKMRIIAEGVEEYGQYRFLRNRDCDIIQGYLFSRPLPVLQFEALLAKGTLEPDPEKVEKDRQRRLLH</sequence>
<dbReference type="RefSeq" id="WP_212920402.1">
    <property type="nucleotide sequence ID" value="NZ_BORP01000002.1"/>
</dbReference>
<dbReference type="Gene3D" id="3.30.70.270">
    <property type="match status" value="1"/>
</dbReference>
<dbReference type="SMART" id="SM00086">
    <property type="entry name" value="PAC"/>
    <property type="match status" value="2"/>
</dbReference>
<dbReference type="PROSITE" id="PS50112">
    <property type="entry name" value="PAS"/>
    <property type="match status" value="1"/>
</dbReference>
<keyword evidence="6" id="KW-1185">Reference proteome</keyword>
<dbReference type="AlphaFoldDB" id="A0A920C5M9"/>
<organism evidence="5 6">
    <name type="scientific">Ornithinibacillus bavariensis</name>
    <dbReference type="NCBI Taxonomy" id="545502"/>
    <lineage>
        <taxon>Bacteria</taxon>
        <taxon>Bacillati</taxon>
        <taxon>Bacillota</taxon>
        <taxon>Bacilli</taxon>
        <taxon>Bacillales</taxon>
        <taxon>Bacillaceae</taxon>
        <taxon>Ornithinibacillus</taxon>
    </lineage>
</organism>
<dbReference type="InterPro" id="IPR000160">
    <property type="entry name" value="GGDEF_dom"/>
</dbReference>
<dbReference type="Gene3D" id="3.20.20.450">
    <property type="entry name" value="EAL domain"/>
    <property type="match status" value="1"/>
</dbReference>
<dbReference type="Proteomes" id="UP000676917">
    <property type="component" value="Unassembled WGS sequence"/>
</dbReference>
<dbReference type="NCBIfam" id="TIGR00254">
    <property type="entry name" value="GGDEF"/>
    <property type="match status" value="1"/>
</dbReference>
<dbReference type="EMBL" id="BORP01000002">
    <property type="protein sequence ID" value="GIO26905.1"/>
    <property type="molecule type" value="Genomic_DNA"/>
</dbReference>
<evidence type="ECO:0000259" key="3">
    <source>
        <dbReference type="PROSITE" id="PS50883"/>
    </source>
</evidence>
<dbReference type="InterPro" id="IPR001633">
    <property type="entry name" value="EAL_dom"/>
</dbReference>
<proteinExistence type="predicted"/>
<dbReference type="Pfam" id="PF08447">
    <property type="entry name" value="PAS_3"/>
    <property type="match status" value="1"/>
</dbReference>
<dbReference type="SUPFAM" id="SSF141868">
    <property type="entry name" value="EAL domain-like"/>
    <property type="match status" value="1"/>
</dbReference>
<dbReference type="SMART" id="SM00267">
    <property type="entry name" value="GGDEF"/>
    <property type="match status" value="1"/>
</dbReference>
<dbReference type="InterPro" id="IPR013655">
    <property type="entry name" value="PAS_fold_3"/>
</dbReference>
<comment type="caution">
    <text evidence="5">The sequence shown here is derived from an EMBL/GenBank/DDBJ whole genome shotgun (WGS) entry which is preliminary data.</text>
</comment>
<evidence type="ECO:0000313" key="6">
    <source>
        <dbReference type="Proteomes" id="UP000676917"/>
    </source>
</evidence>
<dbReference type="PANTHER" id="PTHR44757">
    <property type="entry name" value="DIGUANYLATE CYCLASE DGCP"/>
    <property type="match status" value="1"/>
</dbReference>
<dbReference type="InterPro" id="IPR035965">
    <property type="entry name" value="PAS-like_dom_sf"/>
</dbReference>
<dbReference type="SMART" id="SM00052">
    <property type="entry name" value="EAL"/>
    <property type="match status" value="1"/>
</dbReference>
<dbReference type="Pfam" id="PF00563">
    <property type="entry name" value="EAL"/>
    <property type="match status" value="1"/>
</dbReference>
<dbReference type="PROSITE" id="PS50887">
    <property type="entry name" value="GGDEF"/>
    <property type="match status" value="1"/>
</dbReference>
<feature type="domain" description="PAS" evidence="1">
    <location>
        <begin position="153"/>
        <end position="230"/>
    </location>
</feature>
<gene>
    <name evidence="5" type="ORF">J43TS3_15160</name>
</gene>
<name>A0A920C5M9_9BACI</name>
<dbReference type="InterPro" id="IPR000700">
    <property type="entry name" value="PAS-assoc_C"/>
</dbReference>
<evidence type="ECO:0000259" key="2">
    <source>
        <dbReference type="PROSITE" id="PS50113"/>
    </source>
</evidence>
<evidence type="ECO:0000259" key="4">
    <source>
        <dbReference type="PROSITE" id="PS50887"/>
    </source>
</evidence>
<dbReference type="InterPro" id="IPR001610">
    <property type="entry name" value="PAC"/>
</dbReference>
<dbReference type="CDD" id="cd01948">
    <property type="entry name" value="EAL"/>
    <property type="match status" value="1"/>
</dbReference>
<dbReference type="PROSITE" id="PS50113">
    <property type="entry name" value="PAC"/>
    <property type="match status" value="1"/>
</dbReference>